<comment type="function">
    <text evidence="3">Part of an ABC transporter complex. Transmembrane domains (TMD) form a pore in the inner membrane and the ATP-binding domain (NBD) is responsible for energy generation.</text>
</comment>
<dbReference type="Gene3D" id="3.40.50.300">
    <property type="entry name" value="P-loop containing nucleotide triphosphate hydrolases"/>
    <property type="match status" value="1"/>
</dbReference>
<dbReference type="GO" id="GO:0005524">
    <property type="term" value="F:ATP binding"/>
    <property type="evidence" value="ECO:0007669"/>
    <property type="project" value="UniProtKB-KW"/>
</dbReference>
<dbReference type="InterPro" id="IPR027417">
    <property type="entry name" value="P-loop_NTPase"/>
</dbReference>
<evidence type="ECO:0000256" key="3">
    <source>
        <dbReference type="ARBA" id="ARBA00024725"/>
    </source>
</evidence>
<organism evidence="5 6">
    <name type="scientific">Candidatus Trichorickettsia mobilis</name>
    <dbReference type="NCBI Taxonomy" id="1346319"/>
    <lineage>
        <taxon>Bacteria</taxon>
        <taxon>Pseudomonadati</taxon>
        <taxon>Pseudomonadota</taxon>
        <taxon>Alphaproteobacteria</taxon>
        <taxon>Rickettsiales</taxon>
        <taxon>Rickettsiaceae</taxon>
        <taxon>Rickettsieae</taxon>
        <taxon>Candidatus Trichorickettsia</taxon>
    </lineage>
</organism>
<evidence type="ECO:0000256" key="1">
    <source>
        <dbReference type="ARBA" id="ARBA00022741"/>
    </source>
</evidence>
<sequence>MAYISLNNADVVFAVYNSKTRSVRNQLISAIGGKINSIDHTTYIRALNKITVEVKEGERVGLIGHNGAGKTTLLKVLAGIYEPTGGTIRLEGHISSLTDITMGMDPELSGYDNIIMRCIFMGLSFKEAKNKVNEIIDFSELHEYIDLPTRTYSTGMYLRLAFSISTAITPDILIMDEMIGAGDAAFIHKARTRISDLIERTKIMVLSSHDLQIMNDTCNRGIWMEKGQIRMDGNMAEVIEAYKEFTNS</sequence>
<protein>
    <submittedName>
        <fullName evidence="5">ABC transporter ATP-binding protein</fullName>
    </submittedName>
</protein>
<dbReference type="CDD" id="cd03220">
    <property type="entry name" value="ABC_KpsT_Wzt"/>
    <property type="match status" value="1"/>
</dbReference>
<dbReference type="SMART" id="SM00382">
    <property type="entry name" value="AAA"/>
    <property type="match status" value="1"/>
</dbReference>
<dbReference type="EMBL" id="CP112932">
    <property type="protein sequence ID" value="WPY00463.1"/>
    <property type="molecule type" value="Genomic_DNA"/>
</dbReference>
<evidence type="ECO:0000259" key="4">
    <source>
        <dbReference type="PROSITE" id="PS50893"/>
    </source>
</evidence>
<feature type="domain" description="ABC transporter" evidence="4">
    <location>
        <begin position="23"/>
        <end position="248"/>
    </location>
</feature>
<proteinExistence type="predicted"/>
<dbReference type="InterPro" id="IPR050683">
    <property type="entry name" value="Bact_Polysacc_Export_ATP-bd"/>
</dbReference>
<dbReference type="PANTHER" id="PTHR46743:SF3">
    <property type="entry name" value="ABC-TYPE POLYSACCHARIDE_POLYOL PHOSPHATE TRANSPORT SYSTEM, ATPASE COMPONENT"/>
    <property type="match status" value="1"/>
</dbReference>
<name>A0ABZ0US43_9RICK</name>
<dbReference type="InterPro" id="IPR015860">
    <property type="entry name" value="ABC_transpr_TagH-like"/>
</dbReference>
<dbReference type="Proteomes" id="UP001326613">
    <property type="component" value="Chromosome"/>
</dbReference>
<dbReference type="InterPro" id="IPR003439">
    <property type="entry name" value="ABC_transporter-like_ATP-bd"/>
</dbReference>
<dbReference type="InterPro" id="IPR003593">
    <property type="entry name" value="AAA+_ATPase"/>
</dbReference>
<accession>A0ABZ0US43</accession>
<evidence type="ECO:0000313" key="6">
    <source>
        <dbReference type="Proteomes" id="UP001326613"/>
    </source>
</evidence>
<dbReference type="PROSITE" id="PS50893">
    <property type="entry name" value="ABC_TRANSPORTER_2"/>
    <property type="match status" value="1"/>
</dbReference>
<reference evidence="5 6" key="1">
    <citation type="submission" date="2022-10" db="EMBL/GenBank/DDBJ databases">
        <title>Host association and intracellularity evolved multiple times independently in the Rickettsiales.</title>
        <authorList>
            <person name="Castelli M."/>
            <person name="Nardi T."/>
            <person name="Gammuto L."/>
            <person name="Bellinzona G."/>
            <person name="Sabaneyeva E."/>
            <person name="Potekhin A."/>
            <person name="Serra V."/>
            <person name="Petroni G."/>
            <person name="Sassera D."/>
        </authorList>
    </citation>
    <scope>NUCLEOTIDE SEQUENCE [LARGE SCALE GENOMIC DNA]</scope>
    <source>
        <strain evidence="5 6">Kr 154-4</strain>
    </source>
</reference>
<dbReference type="PANTHER" id="PTHR46743">
    <property type="entry name" value="TEICHOIC ACIDS EXPORT ATP-BINDING PROTEIN TAGH"/>
    <property type="match status" value="1"/>
</dbReference>
<evidence type="ECO:0000256" key="2">
    <source>
        <dbReference type="ARBA" id="ARBA00022840"/>
    </source>
</evidence>
<evidence type="ECO:0000313" key="5">
    <source>
        <dbReference type="EMBL" id="WPY00463.1"/>
    </source>
</evidence>
<gene>
    <name evidence="5" type="ORF">Trichorick_00341</name>
</gene>
<dbReference type="Pfam" id="PF00005">
    <property type="entry name" value="ABC_tran"/>
    <property type="match status" value="1"/>
</dbReference>
<keyword evidence="2 5" id="KW-0067">ATP-binding</keyword>
<keyword evidence="1" id="KW-0547">Nucleotide-binding</keyword>
<keyword evidence="6" id="KW-1185">Reference proteome</keyword>
<dbReference type="SUPFAM" id="SSF52540">
    <property type="entry name" value="P-loop containing nucleoside triphosphate hydrolases"/>
    <property type="match status" value="1"/>
</dbReference>